<evidence type="ECO:0000313" key="2">
    <source>
        <dbReference type="EMBL" id="EXJ62200.1"/>
    </source>
</evidence>
<dbReference type="OrthoDB" id="4138114at2759"/>
<proteinExistence type="predicted"/>
<dbReference type="EMBL" id="AMGW01000002">
    <property type="protein sequence ID" value="EXJ62200.1"/>
    <property type="molecule type" value="Genomic_DNA"/>
</dbReference>
<name>W9WB35_9EURO</name>
<organism evidence="2 3">
    <name type="scientific">Cladophialophora yegresii CBS 114405</name>
    <dbReference type="NCBI Taxonomy" id="1182544"/>
    <lineage>
        <taxon>Eukaryota</taxon>
        <taxon>Fungi</taxon>
        <taxon>Dikarya</taxon>
        <taxon>Ascomycota</taxon>
        <taxon>Pezizomycotina</taxon>
        <taxon>Eurotiomycetes</taxon>
        <taxon>Chaetothyriomycetidae</taxon>
        <taxon>Chaetothyriales</taxon>
        <taxon>Herpotrichiellaceae</taxon>
        <taxon>Cladophialophora</taxon>
    </lineage>
</organism>
<protein>
    <submittedName>
        <fullName evidence="2">Uncharacterized protein</fullName>
    </submittedName>
</protein>
<dbReference type="HOGENOM" id="CLU_076389_0_0_1"/>
<comment type="caution">
    <text evidence="2">The sequence shown here is derived from an EMBL/GenBank/DDBJ whole genome shotgun (WGS) entry which is preliminary data.</text>
</comment>
<feature type="compositionally biased region" description="Low complexity" evidence="1">
    <location>
        <begin position="68"/>
        <end position="80"/>
    </location>
</feature>
<dbReference type="eggNOG" id="ENOG502TJTU">
    <property type="taxonomic scope" value="Eukaryota"/>
</dbReference>
<reference evidence="2 3" key="1">
    <citation type="submission" date="2013-03" db="EMBL/GenBank/DDBJ databases">
        <title>The Genome Sequence of Cladophialophora yegresii CBS 114405.</title>
        <authorList>
            <consortium name="The Broad Institute Genomics Platform"/>
            <person name="Cuomo C."/>
            <person name="de Hoog S."/>
            <person name="Gorbushina A."/>
            <person name="Walker B."/>
            <person name="Young S.K."/>
            <person name="Zeng Q."/>
            <person name="Gargeya S."/>
            <person name="Fitzgerald M."/>
            <person name="Haas B."/>
            <person name="Abouelleil A."/>
            <person name="Allen A.W."/>
            <person name="Alvarado L."/>
            <person name="Arachchi H.M."/>
            <person name="Berlin A.M."/>
            <person name="Chapman S.B."/>
            <person name="Gainer-Dewar J."/>
            <person name="Goldberg J."/>
            <person name="Griggs A."/>
            <person name="Gujja S."/>
            <person name="Hansen M."/>
            <person name="Howarth C."/>
            <person name="Imamovic A."/>
            <person name="Ireland A."/>
            <person name="Larimer J."/>
            <person name="McCowan C."/>
            <person name="Murphy C."/>
            <person name="Pearson M."/>
            <person name="Poon T.W."/>
            <person name="Priest M."/>
            <person name="Roberts A."/>
            <person name="Saif S."/>
            <person name="Shea T."/>
            <person name="Sisk P."/>
            <person name="Sykes S."/>
            <person name="Wortman J."/>
            <person name="Nusbaum C."/>
            <person name="Birren B."/>
        </authorList>
    </citation>
    <scope>NUCLEOTIDE SEQUENCE [LARGE SCALE GENOMIC DNA]</scope>
    <source>
        <strain evidence="2 3">CBS 114405</strain>
    </source>
</reference>
<sequence>MPSLFQLYHGAISASDASDCFLASALSLDLSQAPDINEEVWARFWTSHNRQNMPLIAEHGTVETDLQLSSPPLSPSRSSPQTVLYSSKDESKEDVADRQELDAETVAASTTAPPGKELEPELDEENSPTVPIETHFAGEPVYMSGAVSLQDKIADDPGVSANDNIDCDYRLVFDQMPYRVIRRNALYSLGMPADTDTLVDSLPPQFVTTNLGIQRAWEEWTGWTQNAELEGSDENPAADSAAMLVRAIICRGGMPPTYGQQVIYAEDIIPLEHLQPDGAGSCEWNGRTEVYDPAYWMALQMQGEIWNEMPEIPTFT</sequence>
<evidence type="ECO:0000313" key="3">
    <source>
        <dbReference type="Proteomes" id="UP000019473"/>
    </source>
</evidence>
<dbReference type="RefSeq" id="XP_007754854.1">
    <property type="nucleotide sequence ID" value="XM_007756664.1"/>
</dbReference>
<evidence type="ECO:0000256" key="1">
    <source>
        <dbReference type="SAM" id="MobiDB-lite"/>
    </source>
</evidence>
<gene>
    <name evidence="2" type="ORF">A1O7_02633</name>
</gene>
<feature type="compositionally biased region" description="Basic and acidic residues" evidence="1">
    <location>
        <begin position="87"/>
        <end position="101"/>
    </location>
</feature>
<dbReference type="VEuPathDB" id="FungiDB:A1O7_02633"/>
<dbReference type="GeneID" id="19177239"/>
<dbReference type="AlphaFoldDB" id="W9WB35"/>
<feature type="region of interest" description="Disordered" evidence="1">
    <location>
        <begin position="64"/>
        <end position="128"/>
    </location>
</feature>
<keyword evidence="3" id="KW-1185">Reference proteome</keyword>
<dbReference type="Proteomes" id="UP000019473">
    <property type="component" value="Unassembled WGS sequence"/>
</dbReference>
<accession>W9WB35</accession>